<name>A0ABN9M361_9NEOB</name>
<reference evidence="1" key="1">
    <citation type="submission" date="2023-07" db="EMBL/GenBank/DDBJ databases">
        <authorList>
            <person name="Stuckert A."/>
        </authorList>
    </citation>
    <scope>NUCLEOTIDE SEQUENCE</scope>
</reference>
<keyword evidence="2" id="KW-1185">Reference proteome</keyword>
<accession>A0ABN9M361</accession>
<evidence type="ECO:0000313" key="1">
    <source>
        <dbReference type="EMBL" id="CAJ0956664.1"/>
    </source>
</evidence>
<dbReference type="Proteomes" id="UP001176940">
    <property type="component" value="Unassembled WGS sequence"/>
</dbReference>
<dbReference type="EMBL" id="CAUEEQ010042336">
    <property type="protein sequence ID" value="CAJ0956664.1"/>
    <property type="molecule type" value="Genomic_DNA"/>
</dbReference>
<comment type="caution">
    <text evidence="1">The sequence shown here is derived from an EMBL/GenBank/DDBJ whole genome shotgun (WGS) entry which is preliminary data.</text>
</comment>
<organism evidence="1 2">
    <name type="scientific">Ranitomeya imitator</name>
    <name type="common">mimic poison frog</name>
    <dbReference type="NCBI Taxonomy" id="111125"/>
    <lineage>
        <taxon>Eukaryota</taxon>
        <taxon>Metazoa</taxon>
        <taxon>Chordata</taxon>
        <taxon>Craniata</taxon>
        <taxon>Vertebrata</taxon>
        <taxon>Euteleostomi</taxon>
        <taxon>Amphibia</taxon>
        <taxon>Batrachia</taxon>
        <taxon>Anura</taxon>
        <taxon>Neobatrachia</taxon>
        <taxon>Hyloidea</taxon>
        <taxon>Dendrobatidae</taxon>
        <taxon>Dendrobatinae</taxon>
        <taxon>Ranitomeya</taxon>
    </lineage>
</organism>
<protein>
    <submittedName>
        <fullName evidence="1">Uncharacterized protein</fullName>
    </submittedName>
</protein>
<proteinExistence type="predicted"/>
<gene>
    <name evidence="1" type="ORF">RIMI_LOCUS15627197</name>
</gene>
<sequence>MELASERSHNKAQRNKMKQKFVQRGYPRRLLHQAQSTVPRSSRPSTSNRIAFVQTYHPFMYKVHNTIRKYWHILRDSFPDIPEFQVPFLPCFRRLGNLKNKIVRADIGSSLICSRQTFLGTPRKGTFPCLQCAQCANVLKGSKISHPLTGVDIPITEM</sequence>
<evidence type="ECO:0000313" key="2">
    <source>
        <dbReference type="Proteomes" id="UP001176940"/>
    </source>
</evidence>